<dbReference type="InterPro" id="IPR025117">
    <property type="entry name" value="DUF4037"/>
</dbReference>
<comment type="caution">
    <text evidence="2">The sequence shown here is derived from an EMBL/GenBank/DDBJ whole genome shotgun (WGS) entry which is preliminary data.</text>
</comment>
<sequence>MPAHPVPADHPGRGPDAGFVPGRELSAAFHAEVVGPLLVGVPHSAALLGTGSDVLGYDTPVSTDHGWGPRMQVFVARERVDDVRRVVDAGLPERFRGWPVRFGWDSVPVRHHVQVAALDDWLRDRLGFDPADGPTTADWLTTPQQALLEVTAGAVHLDHDGGLRRAREALAWFPPPVHRWLLACQWTRIAQEEAFVGRTAQVGDELGSRLVAARLARELMRLAFLLTGRYWPYAKWFGTAFARLPVAAALGPALVRVLAAADLPAREAALVEAYGVVARAHNAAGLTEPVDTAVRSFHGRGFAVLDAGRFAAACRRAVADPRLLELPPVGSVDQFADGTDVLSAPGVVRRLRAVHDG</sequence>
<reference evidence="2" key="1">
    <citation type="submission" date="2021-04" db="EMBL/GenBank/DDBJ databases">
        <title>Pseudonocardia sp. nov., isolated from sandy soil of mangrove forest.</title>
        <authorList>
            <person name="Zan Z."/>
            <person name="Huang R."/>
            <person name="Liu W."/>
        </authorList>
    </citation>
    <scope>NUCLEOTIDE SEQUENCE</scope>
    <source>
        <strain evidence="2">S2-4</strain>
    </source>
</reference>
<feature type="domain" description="DUF4037" evidence="1">
    <location>
        <begin position="139"/>
        <end position="237"/>
    </location>
</feature>
<dbReference type="EMBL" id="JAGSOV010000065">
    <property type="protein sequence ID" value="MCO1659449.1"/>
    <property type="molecule type" value="Genomic_DNA"/>
</dbReference>
<evidence type="ECO:0000313" key="3">
    <source>
        <dbReference type="Proteomes" id="UP001165283"/>
    </source>
</evidence>
<name>A0ABT1A9W1_9PSEU</name>
<evidence type="ECO:0000259" key="1">
    <source>
        <dbReference type="Pfam" id="PF13228"/>
    </source>
</evidence>
<proteinExistence type="predicted"/>
<gene>
    <name evidence="2" type="ORF">KDL28_30700</name>
</gene>
<organism evidence="2 3">
    <name type="scientific">Pseudonocardia humida</name>
    <dbReference type="NCBI Taxonomy" id="2800819"/>
    <lineage>
        <taxon>Bacteria</taxon>
        <taxon>Bacillati</taxon>
        <taxon>Actinomycetota</taxon>
        <taxon>Actinomycetes</taxon>
        <taxon>Pseudonocardiales</taxon>
        <taxon>Pseudonocardiaceae</taxon>
        <taxon>Pseudonocardia</taxon>
    </lineage>
</organism>
<dbReference type="Proteomes" id="UP001165283">
    <property type="component" value="Unassembled WGS sequence"/>
</dbReference>
<dbReference type="RefSeq" id="WP_252444268.1">
    <property type="nucleotide sequence ID" value="NZ_JAGSOV010000065.1"/>
</dbReference>
<dbReference type="Pfam" id="PF13228">
    <property type="entry name" value="DUF4037"/>
    <property type="match status" value="1"/>
</dbReference>
<keyword evidence="3" id="KW-1185">Reference proteome</keyword>
<evidence type="ECO:0000313" key="2">
    <source>
        <dbReference type="EMBL" id="MCO1659449.1"/>
    </source>
</evidence>
<protein>
    <submittedName>
        <fullName evidence="2">DUF4037 domain-containing protein</fullName>
    </submittedName>
</protein>
<accession>A0ABT1A9W1</accession>